<dbReference type="Proteomes" id="UP001500503">
    <property type="component" value="Unassembled WGS sequence"/>
</dbReference>
<feature type="transmembrane region" description="Helical" evidence="1">
    <location>
        <begin position="55"/>
        <end position="77"/>
    </location>
</feature>
<evidence type="ECO:0000313" key="2">
    <source>
        <dbReference type="EMBL" id="GAA4522788.1"/>
    </source>
</evidence>
<evidence type="ECO:0000313" key="3">
    <source>
        <dbReference type="Proteomes" id="UP001500503"/>
    </source>
</evidence>
<comment type="caution">
    <text evidence="2">The sequence shown here is derived from an EMBL/GenBank/DDBJ whole genome shotgun (WGS) entry which is preliminary data.</text>
</comment>
<proteinExistence type="predicted"/>
<dbReference type="EMBL" id="BAABHF010000096">
    <property type="protein sequence ID" value="GAA4522788.1"/>
    <property type="molecule type" value="Genomic_DNA"/>
</dbReference>
<sequence>MAVNCSAVMSRIGSAGHASCCSPGYSSPTPRPLFVPPKLPHGAQPAPLLLNSHHLAATLAMVLLTAITVGRFAYAVVTAAEGGEDWRAVLLPRRIWCLYKCGLMGQLTQEIPG</sequence>
<name>A0ABP8RAG1_9ACTN</name>
<gene>
    <name evidence="2" type="ORF">GCM10023191_102200</name>
</gene>
<evidence type="ECO:0000256" key="1">
    <source>
        <dbReference type="SAM" id="Phobius"/>
    </source>
</evidence>
<organism evidence="2 3">
    <name type="scientific">Actinoallomurus oryzae</name>
    <dbReference type="NCBI Taxonomy" id="502180"/>
    <lineage>
        <taxon>Bacteria</taxon>
        <taxon>Bacillati</taxon>
        <taxon>Actinomycetota</taxon>
        <taxon>Actinomycetes</taxon>
        <taxon>Streptosporangiales</taxon>
        <taxon>Thermomonosporaceae</taxon>
        <taxon>Actinoallomurus</taxon>
    </lineage>
</organism>
<reference evidence="3" key="1">
    <citation type="journal article" date="2019" name="Int. J. Syst. Evol. Microbiol.">
        <title>The Global Catalogue of Microorganisms (GCM) 10K type strain sequencing project: providing services to taxonomists for standard genome sequencing and annotation.</title>
        <authorList>
            <consortium name="The Broad Institute Genomics Platform"/>
            <consortium name="The Broad Institute Genome Sequencing Center for Infectious Disease"/>
            <person name="Wu L."/>
            <person name="Ma J."/>
        </authorList>
    </citation>
    <scope>NUCLEOTIDE SEQUENCE [LARGE SCALE GENOMIC DNA]</scope>
    <source>
        <strain evidence="3">JCM 17933</strain>
    </source>
</reference>
<keyword evidence="1" id="KW-1133">Transmembrane helix</keyword>
<protein>
    <submittedName>
        <fullName evidence="2">Uncharacterized protein</fullName>
    </submittedName>
</protein>
<keyword evidence="1" id="KW-0812">Transmembrane</keyword>
<accession>A0ABP8RAG1</accession>
<keyword evidence="1" id="KW-0472">Membrane</keyword>
<keyword evidence="3" id="KW-1185">Reference proteome</keyword>